<protein>
    <submittedName>
        <fullName evidence="7">Uncharacterized protein</fullName>
    </submittedName>
</protein>
<dbReference type="Proteomes" id="UP000800092">
    <property type="component" value="Unassembled WGS sequence"/>
</dbReference>
<dbReference type="SMART" id="SM00320">
    <property type="entry name" value="WD40"/>
    <property type="match status" value="4"/>
</dbReference>
<evidence type="ECO:0000256" key="1">
    <source>
        <dbReference type="ARBA" id="ARBA00009713"/>
    </source>
</evidence>
<accession>A0A6A6GZX0</accession>
<dbReference type="InterPro" id="IPR001680">
    <property type="entry name" value="WD40_rpt"/>
</dbReference>
<feature type="compositionally biased region" description="Low complexity" evidence="4">
    <location>
        <begin position="847"/>
        <end position="864"/>
    </location>
</feature>
<dbReference type="Pfam" id="PF21719">
    <property type="entry name" value="MIOS_a-sol"/>
    <property type="match status" value="1"/>
</dbReference>
<dbReference type="InterPro" id="IPR049092">
    <property type="entry name" value="MIOS_a-sol"/>
</dbReference>
<dbReference type="InterPro" id="IPR036322">
    <property type="entry name" value="WD40_repeat_dom_sf"/>
</dbReference>
<proteinExistence type="inferred from homology"/>
<evidence type="ECO:0000259" key="5">
    <source>
        <dbReference type="Pfam" id="PF17034"/>
    </source>
</evidence>
<dbReference type="Gene3D" id="2.130.10.10">
    <property type="entry name" value="YVTN repeat-like/Quinoprotein amine dehydrogenase"/>
    <property type="match status" value="1"/>
</dbReference>
<name>A0A6A6GZX0_VIRVR</name>
<dbReference type="OrthoDB" id="341486at2759"/>
<feature type="region of interest" description="Disordered" evidence="4">
    <location>
        <begin position="410"/>
        <end position="431"/>
    </location>
</feature>
<dbReference type="InterPro" id="IPR031488">
    <property type="entry name" value="Zn_ribbon_mio"/>
</dbReference>
<feature type="domain" description="MIOS-like alpha-solenoid" evidence="6">
    <location>
        <begin position="450"/>
        <end position="682"/>
    </location>
</feature>
<evidence type="ECO:0000256" key="4">
    <source>
        <dbReference type="SAM" id="MobiDB-lite"/>
    </source>
</evidence>
<dbReference type="InterPro" id="IPR037593">
    <property type="entry name" value="MIOS/Sea4"/>
</dbReference>
<comment type="similarity">
    <text evidence="1">Belongs to the WD repeat mio family.</text>
</comment>
<sequence length="958" mass="106436">MEAAIRWSPHAKEADLQFLIIDVAGNRLELNRINKFISGDTIEYSTEARREKLPNFTAFDWSKTHGTLVGIGSASGEAILLDLSGDDPEAPFVQSFPIRHQRKCNSIAFSHENLLATGLDRVRNDFCMNIYDVHQSSLRSGEPQEPYQKLSSSEAITSIKFCNGYSQTLLAGVARQCIRFYDLRDPYNYGMAQFNTRYVHNIAIDPLDENYFLSAGPPGEPAVTIWDKRFISRQIPGTPNSDAASPGAVLELRPAIDHTTSSNSSTGSNASIWSLRFSGQKRGRFCVLSSTGEVKAYEIASHATDAPHVIPPVNHLGGSAWSSSVYTRRTHTIASPWHNVHSSNGEVHRLMAFDFMTGADQPLDRGLIALHSDRSVSCIPGPSYPAHAKISGVDEFMICKDTHIITGRAEDPSRSISDELTSLQSQNTDEPGSRALLDLDEALLWLTVQRRRCLEGYLFDCAKNMRITADDSALVEMWGSIGRLKDLAADEGMVGDSLDLSYLGVAPIWRRNIGQSENRAITQPVSKLAIDEAVHQIANIRGWPRFERTYTQYPYHRQLSLAICGWAATAEVLEQKCGSLLNSDHAYKAVVLAAFHGHRDIASRILRKAVQKRQITNMGIGAIIMVDRLTSDQREMCSWMAEESDDPYLKALLTQVITGSWKAVVNLHNLPLVDRVGVAVMYFDDDSLSSFLESVTSTSIARGNPEGIVLTGLAQRSLDLFQSYINRTNDLQSAVLALSFSNPLYIRDTRYKLWKEIYQGQMQVWRAFLERSQFITQHSRLAILPRKHQELTEPDTLKTNSQKPRSVVKIPRGQITIRCEYCQKNIAISTFESPPTPEEPESPQPQPVATQQPTAPSAAPPSTTHNGPVCKNCGHPLPRCAVCQLWTGAPDPDDAGATEALAGMNLMEGFLQYCLRCMHAFHPRHAQTWFAKHTACPEAGCRCYCKLGGLKGWEGEDE</sequence>
<feature type="region of interest" description="Disordered" evidence="4">
    <location>
        <begin position="830"/>
        <end position="865"/>
    </location>
</feature>
<dbReference type="SUPFAM" id="SSF50978">
    <property type="entry name" value="WD40 repeat-like"/>
    <property type="match status" value="1"/>
</dbReference>
<dbReference type="InterPro" id="IPR015943">
    <property type="entry name" value="WD40/YVTN_repeat-like_dom_sf"/>
</dbReference>
<evidence type="ECO:0000256" key="2">
    <source>
        <dbReference type="ARBA" id="ARBA00022574"/>
    </source>
</evidence>
<keyword evidence="8" id="KW-1185">Reference proteome</keyword>
<dbReference type="GO" id="GO:1904263">
    <property type="term" value="P:positive regulation of TORC1 signaling"/>
    <property type="evidence" value="ECO:0007669"/>
    <property type="project" value="TreeGrafter"/>
</dbReference>
<feature type="domain" description="GATOR2 complex protein MIO zinc-ribbon like" evidence="5">
    <location>
        <begin position="854"/>
        <end position="946"/>
    </location>
</feature>
<dbReference type="PANTHER" id="PTHR16453:SF9">
    <property type="entry name" value="GATOR COMPLEX PROTEIN MIOS"/>
    <property type="match status" value="1"/>
</dbReference>
<keyword evidence="3" id="KW-0677">Repeat</keyword>
<feature type="compositionally biased region" description="Pro residues" evidence="4">
    <location>
        <begin position="834"/>
        <end position="846"/>
    </location>
</feature>
<dbReference type="AlphaFoldDB" id="A0A6A6GZX0"/>
<evidence type="ECO:0000256" key="3">
    <source>
        <dbReference type="ARBA" id="ARBA00022737"/>
    </source>
</evidence>
<dbReference type="PANTHER" id="PTHR16453">
    <property type="entry name" value="WD40 DOMAIN-CONTAINING PROTEIN MIO FAMILY MEMBER"/>
    <property type="match status" value="1"/>
</dbReference>
<dbReference type="GO" id="GO:0005737">
    <property type="term" value="C:cytoplasm"/>
    <property type="evidence" value="ECO:0007669"/>
    <property type="project" value="TreeGrafter"/>
</dbReference>
<evidence type="ECO:0000313" key="7">
    <source>
        <dbReference type="EMBL" id="KAF2231325.1"/>
    </source>
</evidence>
<organism evidence="7 8">
    <name type="scientific">Viridothelium virens</name>
    <name type="common">Speckled blister lichen</name>
    <name type="synonym">Trypethelium virens</name>
    <dbReference type="NCBI Taxonomy" id="1048519"/>
    <lineage>
        <taxon>Eukaryota</taxon>
        <taxon>Fungi</taxon>
        <taxon>Dikarya</taxon>
        <taxon>Ascomycota</taxon>
        <taxon>Pezizomycotina</taxon>
        <taxon>Dothideomycetes</taxon>
        <taxon>Dothideomycetes incertae sedis</taxon>
        <taxon>Trypetheliales</taxon>
        <taxon>Trypetheliaceae</taxon>
        <taxon>Viridothelium</taxon>
    </lineage>
</organism>
<dbReference type="EMBL" id="ML991828">
    <property type="protein sequence ID" value="KAF2231325.1"/>
    <property type="molecule type" value="Genomic_DNA"/>
</dbReference>
<dbReference type="Pfam" id="PF17034">
    <property type="entry name" value="zinc_ribbon_16"/>
    <property type="match status" value="1"/>
</dbReference>
<reference evidence="7" key="1">
    <citation type="journal article" date="2020" name="Stud. Mycol.">
        <title>101 Dothideomycetes genomes: a test case for predicting lifestyles and emergence of pathogens.</title>
        <authorList>
            <person name="Haridas S."/>
            <person name="Albert R."/>
            <person name="Binder M."/>
            <person name="Bloem J."/>
            <person name="Labutti K."/>
            <person name="Salamov A."/>
            <person name="Andreopoulos B."/>
            <person name="Baker S."/>
            <person name="Barry K."/>
            <person name="Bills G."/>
            <person name="Bluhm B."/>
            <person name="Cannon C."/>
            <person name="Castanera R."/>
            <person name="Culley D."/>
            <person name="Daum C."/>
            <person name="Ezra D."/>
            <person name="Gonzalez J."/>
            <person name="Henrissat B."/>
            <person name="Kuo A."/>
            <person name="Liang C."/>
            <person name="Lipzen A."/>
            <person name="Lutzoni F."/>
            <person name="Magnuson J."/>
            <person name="Mondo S."/>
            <person name="Nolan M."/>
            <person name="Ohm R."/>
            <person name="Pangilinan J."/>
            <person name="Park H.-J."/>
            <person name="Ramirez L."/>
            <person name="Alfaro M."/>
            <person name="Sun H."/>
            <person name="Tritt A."/>
            <person name="Yoshinaga Y."/>
            <person name="Zwiers L.-H."/>
            <person name="Turgeon B."/>
            <person name="Goodwin S."/>
            <person name="Spatafora J."/>
            <person name="Crous P."/>
            <person name="Grigoriev I."/>
        </authorList>
    </citation>
    <scope>NUCLEOTIDE SEQUENCE</scope>
    <source>
        <strain evidence="7">Tuck. ex Michener</strain>
    </source>
</reference>
<feature type="compositionally biased region" description="Polar residues" evidence="4">
    <location>
        <begin position="418"/>
        <end position="430"/>
    </location>
</feature>
<keyword evidence="2" id="KW-0853">WD repeat</keyword>
<evidence type="ECO:0000313" key="8">
    <source>
        <dbReference type="Proteomes" id="UP000800092"/>
    </source>
</evidence>
<evidence type="ECO:0000259" key="6">
    <source>
        <dbReference type="Pfam" id="PF21719"/>
    </source>
</evidence>
<gene>
    <name evidence="7" type="ORF">EV356DRAFT_452173</name>
</gene>